<reference evidence="2" key="1">
    <citation type="submission" date="2019-07" db="EMBL/GenBank/DDBJ databases">
        <authorList>
            <person name="Dittberner H."/>
        </authorList>
    </citation>
    <scope>NUCLEOTIDE SEQUENCE [LARGE SCALE GENOMIC DNA]</scope>
</reference>
<evidence type="ECO:0000313" key="3">
    <source>
        <dbReference type="Proteomes" id="UP000489600"/>
    </source>
</evidence>
<dbReference type="AlphaFoldDB" id="A0A565C8Z7"/>
<evidence type="ECO:0000256" key="1">
    <source>
        <dbReference type="SAM" id="MobiDB-lite"/>
    </source>
</evidence>
<evidence type="ECO:0000313" key="2">
    <source>
        <dbReference type="EMBL" id="VVB10136.1"/>
    </source>
</evidence>
<proteinExistence type="predicted"/>
<dbReference type="EMBL" id="CABITT030000007">
    <property type="protein sequence ID" value="VVB10136.1"/>
    <property type="molecule type" value="Genomic_DNA"/>
</dbReference>
<accession>A0A565C8Z7</accession>
<dbReference type="Proteomes" id="UP000489600">
    <property type="component" value="Unassembled WGS sequence"/>
</dbReference>
<organism evidence="2 3">
    <name type="scientific">Arabis nemorensis</name>
    <dbReference type="NCBI Taxonomy" id="586526"/>
    <lineage>
        <taxon>Eukaryota</taxon>
        <taxon>Viridiplantae</taxon>
        <taxon>Streptophyta</taxon>
        <taxon>Embryophyta</taxon>
        <taxon>Tracheophyta</taxon>
        <taxon>Spermatophyta</taxon>
        <taxon>Magnoliopsida</taxon>
        <taxon>eudicotyledons</taxon>
        <taxon>Gunneridae</taxon>
        <taxon>Pentapetalae</taxon>
        <taxon>rosids</taxon>
        <taxon>malvids</taxon>
        <taxon>Brassicales</taxon>
        <taxon>Brassicaceae</taxon>
        <taxon>Arabideae</taxon>
        <taxon>Arabis</taxon>
    </lineage>
</organism>
<gene>
    <name evidence="2" type="ORF">ANE_LOCUS20580</name>
</gene>
<feature type="region of interest" description="Disordered" evidence="1">
    <location>
        <begin position="67"/>
        <end position="102"/>
    </location>
</feature>
<protein>
    <submittedName>
        <fullName evidence="2">Uncharacterized protein</fullName>
    </submittedName>
</protein>
<keyword evidence="3" id="KW-1185">Reference proteome</keyword>
<sequence length="180" mass="20475">MIAKWQIYPAAHLNPCTTQFDPHADQNMNDTWQSCPAAQIKLNTAYSMTDIWQNLFFTPPNRKRVGLGSNVSPTLDGHMAAPSKRQSHGPTSSPRTYPRLSKPTAIRRSNPRHDCLDLQHERIDLRHECFGPRHGNLYHDITVSIHDICASVCNTTFLTLTRPSRSVTRVLWSVTRYSLP</sequence>
<comment type="caution">
    <text evidence="2">The sequence shown here is derived from an EMBL/GenBank/DDBJ whole genome shotgun (WGS) entry which is preliminary data.</text>
</comment>
<name>A0A565C8Z7_9BRAS</name>